<protein>
    <submittedName>
        <fullName evidence="2">ISKra4 family transposase ISNov1</fullName>
    </submittedName>
</protein>
<feature type="region of interest" description="Disordered" evidence="1">
    <location>
        <begin position="99"/>
        <end position="121"/>
    </location>
</feature>
<name>A0ABM8SH66_9BURK</name>
<accession>A0ABM8SH66</accession>
<reference evidence="2 3" key="1">
    <citation type="submission" date="2021-02" db="EMBL/GenBank/DDBJ databases">
        <authorList>
            <person name="Vanwijnsberghe S."/>
        </authorList>
    </citation>
    <scope>NUCLEOTIDE SEQUENCE [LARGE SCALE GENOMIC DNA]</scope>
    <source>
        <strain evidence="2 3">LMG 31837</strain>
    </source>
</reference>
<gene>
    <name evidence="2" type="ORF">R69888_05599</name>
</gene>
<comment type="caution">
    <text evidence="2">The sequence shown here is derived from an EMBL/GenBank/DDBJ whole genome shotgun (WGS) entry which is preliminary data.</text>
</comment>
<keyword evidence="3" id="KW-1185">Reference proteome</keyword>
<organism evidence="2 3">
    <name type="scientific">Paraburkholderia haematera</name>
    <dbReference type="NCBI Taxonomy" id="2793077"/>
    <lineage>
        <taxon>Bacteria</taxon>
        <taxon>Pseudomonadati</taxon>
        <taxon>Pseudomonadota</taxon>
        <taxon>Betaproteobacteria</taxon>
        <taxon>Burkholderiales</taxon>
        <taxon>Burkholderiaceae</taxon>
        <taxon>Paraburkholderia</taxon>
    </lineage>
</organism>
<sequence>MKFELILPVDSSDVELRVPRLRKCQCALDSPVQGSGNATLRQRWIAPELKCVQSELAAVLPYARSAELLSKLLPHWGGQQCQHSTRSHLARRTTPGIEAGGCARETARSSHAPASRHDSRPGRWLCSPLRPRCRALLEIIAGRLLADDGAQSSVGFVRTVDQHSRTRVQRAVAEQGKSSDNLMVFTDGDSRLRDLQLSVLPRTTHVLDRYHLTRRLTVLSNVVCSKEAAAQLPSREHARLSEWVDSIKWRLWHGRPVTAIARLESLLSRLARPSLAGKAVVTRAHRLAAGLLQYLKNNAESLPDYGRRYRAGERISTAFVESVVNQIIDKRMSKSQQMRWSPQSAHLLLQVRIRVIDGRLRQDFERWYPGFTANDATFQLSA</sequence>
<evidence type="ECO:0000313" key="2">
    <source>
        <dbReference type="EMBL" id="CAE6809770.1"/>
    </source>
</evidence>
<evidence type="ECO:0000313" key="3">
    <source>
        <dbReference type="Proteomes" id="UP000672526"/>
    </source>
</evidence>
<proteinExistence type="predicted"/>
<dbReference type="EMBL" id="CAJNBK010000023">
    <property type="protein sequence ID" value="CAE6809770.1"/>
    <property type="molecule type" value="Genomic_DNA"/>
</dbReference>
<dbReference type="RefSeq" id="WP_211615133.1">
    <property type="nucleotide sequence ID" value="NZ_CAJNBK010000023.1"/>
</dbReference>
<evidence type="ECO:0000256" key="1">
    <source>
        <dbReference type="SAM" id="MobiDB-lite"/>
    </source>
</evidence>
<dbReference type="Proteomes" id="UP000672526">
    <property type="component" value="Unassembled WGS sequence"/>
</dbReference>